<keyword evidence="2" id="KW-1277">Toxin-antitoxin system</keyword>
<dbReference type="GO" id="GO:0004519">
    <property type="term" value="F:endonuclease activity"/>
    <property type="evidence" value="ECO:0007669"/>
    <property type="project" value="UniProtKB-KW"/>
</dbReference>
<evidence type="ECO:0000256" key="1">
    <source>
        <dbReference type="ARBA" id="ARBA00006620"/>
    </source>
</evidence>
<protein>
    <recommendedName>
        <fullName evidence="10">Toxin-antitoxin system, toxin component, HicA family</fullName>
    </recommendedName>
</protein>
<keyword evidence="9" id="KW-1185">Reference proteome</keyword>
<evidence type="ECO:0000256" key="3">
    <source>
        <dbReference type="ARBA" id="ARBA00022722"/>
    </source>
</evidence>
<keyword evidence="6" id="KW-0694">RNA-binding</keyword>
<dbReference type="AlphaFoldDB" id="A0A0R1U963"/>
<sequence length="69" mass="7952">MQDMPWKPAKMVRFLKKNGFIEQPKKGGHRKFFNPTTGRKTEVPMHNKELKKMTEKAILEEAGLEKPGG</sequence>
<proteinExistence type="inferred from homology"/>
<dbReference type="STRING" id="1423763.FC46_GL000517"/>
<keyword evidence="3" id="KW-0540">Nuclease</keyword>
<keyword evidence="5" id="KW-0378">Hydrolase</keyword>
<dbReference type="Gene3D" id="3.30.920.30">
    <property type="entry name" value="Hypothetical protein"/>
    <property type="match status" value="1"/>
</dbReference>
<evidence type="ECO:0000256" key="5">
    <source>
        <dbReference type="ARBA" id="ARBA00022801"/>
    </source>
</evidence>
<reference evidence="8 9" key="1">
    <citation type="journal article" date="2015" name="Genome Announc.">
        <title>Expanding the biotechnology potential of lactobacilli through comparative genomics of 213 strains and associated genera.</title>
        <authorList>
            <person name="Sun Z."/>
            <person name="Harris H.M."/>
            <person name="McCann A."/>
            <person name="Guo C."/>
            <person name="Argimon S."/>
            <person name="Zhang W."/>
            <person name="Yang X."/>
            <person name="Jeffery I.B."/>
            <person name="Cooney J.C."/>
            <person name="Kagawa T.F."/>
            <person name="Liu W."/>
            <person name="Song Y."/>
            <person name="Salvetti E."/>
            <person name="Wrobel A."/>
            <person name="Rasinkangas P."/>
            <person name="Parkhill J."/>
            <person name="Rea M.C."/>
            <person name="O'Sullivan O."/>
            <person name="Ritari J."/>
            <person name="Douillard F.P."/>
            <person name="Paul Ross R."/>
            <person name="Yang R."/>
            <person name="Briner A.E."/>
            <person name="Felis G.E."/>
            <person name="de Vos W.M."/>
            <person name="Barrangou R."/>
            <person name="Klaenhammer T.R."/>
            <person name="Caufield P.W."/>
            <person name="Cui Y."/>
            <person name="Zhang H."/>
            <person name="O'Toole P.W."/>
        </authorList>
    </citation>
    <scope>NUCLEOTIDE SEQUENCE [LARGE SCALE GENOMIC DNA]</scope>
    <source>
        <strain evidence="8 9">DSM 16043</strain>
    </source>
</reference>
<accession>A0A0R1U963</accession>
<dbReference type="GO" id="GO:0003729">
    <property type="term" value="F:mRNA binding"/>
    <property type="evidence" value="ECO:0007669"/>
    <property type="project" value="InterPro"/>
</dbReference>
<keyword evidence="4" id="KW-0255">Endonuclease</keyword>
<dbReference type="Pfam" id="PF07927">
    <property type="entry name" value="HicA_toxin"/>
    <property type="match status" value="1"/>
</dbReference>
<evidence type="ECO:0000313" key="9">
    <source>
        <dbReference type="Proteomes" id="UP000051036"/>
    </source>
</evidence>
<dbReference type="GO" id="GO:0016787">
    <property type="term" value="F:hydrolase activity"/>
    <property type="evidence" value="ECO:0007669"/>
    <property type="project" value="UniProtKB-KW"/>
</dbReference>
<dbReference type="Proteomes" id="UP000051036">
    <property type="component" value="Unassembled WGS sequence"/>
</dbReference>
<evidence type="ECO:0000256" key="6">
    <source>
        <dbReference type="ARBA" id="ARBA00022884"/>
    </source>
</evidence>
<name>A0A0R1U963_9LACO</name>
<organism evidence="8 9">
    <name type="scientific">Lactobacillus kalixensis DSM 16043</name>
    <dbReference type="NCBI Taxonomy" id="1423763"/>
    <lineage>
        <taxon>Bacteria</taxon>
        <taxon>Bacillati</taxon>
        <taxon>Bacillota</taxon>
        <taxon>Bacilli</taxon>
        <taxon>Lactobacillales</taxon>
        <taxon>Lactobacillaceae</taxon>
        <taxon>Lactobacillus</taxon>
    </lineage>
</organism>
<keyword evidence="7" id="KW-0346">Stress response</keyword>
<dbReference type="PATRIC" id="fig|1423763.3.peg.521"/>
<evidence type="ECO:0000256" key="7">
    <source>
        <dbReference type="ARBA" id="ARBA00023016"/>
    </source>
</evidence>
<dbReference type="InterPro" id="IPR038570">
    <property type="entry name" value="HicA_sf"/>
</dbReference>
<gene>
    <name evidence="8" type="ORF">FC46_GL000517</name>
</gene>
<evidence type="ECO:0000256" key="4">
    <source>
        <dbReference type="ARBA" id="ARBA00022759"/>
    </source>
</evidence>
<dbReference type="EMBL" id="AZFM01000017">
    <property type="protein sequence ID" value="KRL89869.1"/>
    <property type="molecule type" value="Genomic_DNA"/>
</dbReference>
<comment type="caution">
    <text evidence="8">The sequence shown here is derived from an EMBL/GenBank/DDBJ whole genome shotgun (WGS) entry which is preliminary data.</text>
</comment>
<dbReference type="SUPFAM" id="SSF54786">
    <property type="entry name" value="YcfA/nrd intein domain"/>
    <property type="match status" value="1"/>
</dbReference>
<comment type="similarity">
    <text evidence="1">Belongs to the HicA mRNA interferase family.</text>
</comment>
<dbReference type="InterPro" id="IPR012933">
    <property type="entry name" value="HicA_mRNA_interferase"/>
</dbReference>
<evidence type="ECO:0000256" key="2">
    <source>
        <dbReference type="ARBA" id="ARBA00022649"/>
    </source>
</evidence>
<evidence type="ECO:0000313" key="8">
    <source>
        <dbReference type="EMBL" id="KRL89869.1"/>
    </source>
</evidence>
<evidence type="ECO:0008006" key="10">
    <source>
        <dbReference type="Google" id="ProtNLM"/>
    </source>
</evidence>